<dbReference type="AlphaFoldDB" id="A0A9W6IRV7"/>
<organism evidence="1 4">
    <name type="scientific">Methylopila capsulata</name>
    <dbReference type="NCBI Taxonomy" id="61654"/>
    <lineage>
        <taxon>Bacteria</taxon>
        <taxon>Pseudomonadati</taxon>
        <taxon>Pseudomonadota</taxon>
        <taxon>Alphaproteobacteria</taxon>
        <taxon>Hyphomicrobiales</taxon>
        <taxon>Methylopilaceae</taxon>
        <taxon>Methylopila</taxon>
    </lineage>
</organism>
<reference evidence="2 3" key="2">
    <citation type="submission" date="2021-01" db="EMBL/GenBank/DDBJ databases">
        <title>Genomic Encyclopedia of Type Strains, Phase IV (KMG-IV): sequencing the most valuable type-strain genomes for metagenomic binning, comparative biology and taxonomic classification.</title>
        <authorList>
            <person name="Goeker M."/>
        </authorList>
    </citation>
    <scope>NUCLEOTIDE SEQUENCE [LARGE SCALE GENOMIC DNA]</scope>
    <source>
        <strain evidence="2 3">DSM 6130</strain>
    </source>
</reference>
<proteinExistence type="predicted"/>
<sequence>MLAATQGAACAGAFTLEKGETKLFATAYVTSGDHYFDGRGRLKARDRLRKQDFQLYAEHGLADGLTVFGAGALERITVSGAERSQRRGLGRTELGARVRLAEPGAWIVSAQGGVVIAGAKRSEGLAAIGETDDQVDMRLLVARSFDAFARPAFVDVQVGYRTRSGDPANEVRVDVTLGVRPAPRWLLLAQSFNVFGQGRWDGPYALKQRIHKVQAAALLELTAALTIYAAVFATPSARDALDERGAQIGIGYRF</sequence>
<dbReference type="EMBL" id="JAFBCY010000001">
    <property type="protein sequence ID" value="MBM7850091.1"/>
    <property type="molecule type" value="Genomic_DNA"/>
</dbReference>
<dbReference type="Proteomes" id="UP000758856">
    <property type="component" value="Unassembled WGS sequence"/>
</dbReference>
<evidence type="ECO:0000313" key="3">
    <source>
        <dbReference type="Proteomes" id="UP000758856"/>
    </source>
</evidence>
<keyword evidence="3" id="KW-1185">Reference proteome</keyword>
<gene>
    <name evidence="1" type="ORF">GCM10008170_14010</name>
    <name evidence="2" type="ORF">JOD31_000303</name>
</gene>
<evidence type="ECO:0000313" key="2">
    <source>
        <dbReference type="EMBL" id="MBM7850091.1"/>
    </source>
</evidence>
<comment type="caution">
    <text evidence="1">The sequence shown here is derived from an EMBL/GenBank/DDBJ whole genome shotgun (WGS) entry which is preliminary data.</text>
</comment>
<reference evidence="1" key="1">
    <citation type="journal article" date="2014" name="Int. J. Syst. Evol. Microbiol.">
        <title>Complete genome sequence of Corynebacterium casei LMG S-19264T (=DSM 44701T), isolated from a smear-ripened cheese.</title>
        <authorList>
            <consortium name="US DOE Joint Genome Institute (JGI-PGF)"/>
            <person name="Walter F."/>
            <person name="Albersmeier A."/>
            <person name="Kalinowski J."/>
            <person name="Ruckert C."/>
        </authorList>
    </citation>
    <scope>NUCLEOTIDE SEQUENCE</scope>
    <source>
        <strain evidence="1">VKM B-1606</strain>
    </source>
</reference>
<accession>A0A9W6IRV7</accession>
<dbReference type="EMBL" id="BSFF01000002">
    <property type="protein sequence ID" value="GLK55382.1"/>
    <property type="molecule type" value="Genomic_DNA"/>
</dbReference>
<protein>
    <submittedName>
        <fullName evidence="1">Uncharacterized protein</fullName>
    </submittedName>
</protein>
<name>A0A9W6IRV7_9HYPH</name>
<reference evidence="1" key="3">
    <citation type="submission" date="2023-01" db="EMBL/GenBank/DDBJ databases">
        <authorList>
            <person name="Sun Q."/>
            <person name="Evtushenko L."/>
        </authorList>
    </citation>
    <scope>NUCLEOTIDE SEQUENCE</scope>
    <source>
        <strain evidence="1">VKM B-1606</strain>
    </source>
</reference>
<evidence type="ECO:0000313" key="1">
    <source>
        <dbReference type="EMBL" id="GLK55382.1"/>
    </source>
</evidence>
<dbReference type="Proteomes" id="UP001143400">
    <property type="component" value="Unassembled WGS sequence"/>
</dbReference>
<evidence type="ECO:0000313" key="4">
    <source>
        <dbReference type="Proteomes" id="UP001143400"/>
    </source>
</evidence>